<comment type="caution">
    <text evidence="7">The sequence shown here is derived from an EMBL/GenBank/DDBJ whole genome shotgun (WGS) entry which is preliminary data.</text>
</comment>
<dbReference type="PANTHER" id="PTHR31465">
    <property type="entry name" value="PROTEIN RTA1-RELATED"/>
    <property type="match status" value="1"/>
</dbReference>
<feature type="region of interest" description="Disordered" evidence="5">
    <location>
        <begin position="342"/>
        <end position="381"/>
    </location>
</feature>
<evidence type="ECO:0000256" key="3">
    <source>
        <dbReference type="ARBA" id="ARBA00022989"/>
    </source>
</evidence>
<keyword evidence="3 6" id="KW-1133">Transmembrane helix</keyword>
<feature type="transmembrane region" description="Helical" evidence="6">
    <location>
        <begin position="74"/>
        <end position="96"/>
    </location>
</feature>
<dbReference type="PANTHER" id="PTHR31465:SF35">
    <property type="entry name" value="RTA1 DOMAIN PROTEIN-RELATED"/>
    <property type="match status" value="1"/>
</dbReference>
<keyword evidence="2 6" id="KW-0812">Transmembrane</keyword>
<feature type="transmembrane region" description="Helical" evidence="6">
    <location>
        <begin position="39"/>
        <end position="62"/>
    </location>
</feature>
<name>A0AAE8M8N1_9HYPO</name>
<proteinExistence type="predicted"/>
<reference evidence="7" key="1">
    <citation type="submission" date="2018-03" db="EMBL/GenBank/DDBJ databases">
        <authorList>
            <person name="Guldener U."/>
        </authorList>
    </citation>
    <scope>NUCLEOTIDE SEQUENCE</scope>
</reference>
<gene>
    <name evidence="7" type="ORF">FTOL_05821</name>
</gene>
<evidence type="ECO:0000313" key="8">
    <source>
        <dbReference type="Proteomes" id="UP001187734"/>
    </source>
</evidence>
<dbReference type="Pfam" id="PF04479">
    <property type="entry name" value="RTA1"/>
    <property type="match status" value="1"/>
</dbReference>
<evidence type="ECO:0000256" key="2">
    <source>
        <dbReference type="ARBA" id="ARBA00022692"/>
    </source>
</evidence>
<feature type="transmembrane region" description="Helical" evidence="6">
    <location>
        <begin position="197"/>
        <end position="217"/>
    </location>
</feature>
<keyword evidence="8" id="KW-1185">Reference proteome</keyword>
<dbReference type="Proteomes" id="UP001187734">
    <property type="component" value="Unassembled WGS sequence"/>
</dbReference>
<dbReference type="GO" id="GO:0016020">
    <property type="term" value="C:membrane"/>
    <property type="evidence" value="ECO:0007669"/>
    <property type="project" value="UniProtKB-SubCell"/>
</dbReference>
<sequence length="381" mass="43007">MAAPKLYHYDPSFIPTIVALGLFSASTAVCLLQILRCRTWFFIPFLLGCAVEAVGYAVRAISARESPHWTTVPYAIQTFAFLLGPTLMTATIYMILRRLIEALDADVHSLVPAKVLPKVFIFGDLLSLAAQLTGAGLSTIAKTVNKQRTGQLIIVGGLAFQIYFFGFFTSILHIVHSRVLDNPTRQSTSLTIPWKRWIIVLYVACGLIIARSIYRLIEYSTGPTGIVQTAEIYFYVFDACFIFIVTALLNIFHPRGLATASKEELRDIGTVVITPIKPLSQYQLPQIPPRYPQPPPYLPSHANLRNRGLNFHYPQSTYRSQSFIQYPPALHYYQQRRPHTLAHHRPRTNRTNKSFNPSLSSSSSVISIYNPKNGQYEPFRR</sequence>
<evidence type="ECO:0000256" key="4">
    <source>
        <dbReference type="ARBA" id="ARBA00023136"/>
    </source>
</evidence>
<feature type="compositionally biased region" description="Low complexity" evidence="5">
    <location>
        <begin position="354"/>
        <end position="367"/>
    </location>
</feature>
<feature type="transmembrane region" description="Helical" evidence="6">
    <location>
        <begin position="152"/>
        <end position="176"/>
    </location>
</feature>
<feature type="transmembrane region" description="Helical" evidence="6">
    <location>
        <begin position="232"/>
        <end position="252"/>
    </location>
</feature>
<evidence type="ECO:0000256" key="1">
    <source>
        <dbReference type="ARBA" id="ARBA00004141"/>
    </source>
</evidence>
<evidence type="ECO:0000256" key="5">
    <source>
        <dbReference type="SAM" id="MobiDB-lite"/>
    </source>
</evidence>
<protein>
    <submittedName>
        <fullName evidence="7">Related to RTM1 protein</fullName>
    </submittedName>
</protein>
<dbReference type="AlphaFoldDB" id="A0AAE8M8N1"/>
<evidence type="ECO:0000313" key="7">
    <source>
        <dbReference type="EMBL" id="SPJ76090.1"/>
    </source>
</evidence>
<keyword evidence="4 6" id="KW-0472">Membrane</keyword>
<comment type="subcellular location">
    <subcellularLocation>
        <location evidence="1">Membrane</location>
        <topology evidence="1">Multi-pass membrane protein</topology>
    </subcellularLocation>
</comment>
<accession>A0AAE8M8N1</accession>
<evidence type="ECO:0000256" key="6">
    <source>
        <dbReference type="SAM" id="Phobius"/>
    </source>
</evidence>
<organism evidence="7 8">
    <name type="scientific">Fusarium torulosum</name>
    <dbReference type="NCBI Taxonomy" id="33205"/>
    <lineage>
        <taxon>Eukaryota</taxon>
        <taxon>Fungi</taxon>
        <taxon>Dikarya</taxon>
        <taxon>Ascomycota</taxon>
        <taxon>Pezizomycotina</taxon>
        <taxon>Sordariomycetes</taxon>
        <taxon>Hypocreomycetidae</taxon>
        <taxon>Hypocreales</taxon>
        <taxon>Nectriaceae</taxon>
        <taxon>Fusarium</taxon>
    </lineage>
</organism>
<feature type="transmembrane region" description="Helical" evidence="6">
    <location>
        <begin position="12"/>
        <end position="32"/>
    </location>
</feature>
<dbReference type="EMBL" id="ONZP01000184">
    <property type="protein sequence ID" value="SPJ76090.1"/>
    <property type="molecule type" value="Genomic_DNA"/>
</dbReference>
<dbReference type="InterPro" id="IPR007568">
    <property type="entry name" value="RTA1"/>
</dbReference>